<dbReference type="PANTHER" id="PTHR43823:SF3">
    <property type="entry name" value="MULTIDRUG EXPORT PROTEIN MEPA"/>
    <property type="match status" value="1"/>
</dbReference>
<name>A0A1H3DH31_EUBBA</name>
<dbReference type="Proteomes" id="UP000199652">
    <property type="component" value="Unassembled WGS sequence"/>
</dbReference>
<evidence type="ECO:0000256" key="4">
    <source>
        <dbReference type="ARBA" id="ARBA00022692"/>
    </source>
</evidence>
<feature type="transmembrane region" description="Helical" evidence="7">
    <location>
        <begin position="12"/>
        <end position="36"/>
    </location>
</feature>
<feature type="transmembrane region" description="Helical" evidence="7">
    <location>
        <begin position="48"/>
        <end position="74"/>
    </location>
</feature>
<keyword evidence="3" id="KW-1003">Cell membrane</keyword>
<dbReference type="PANTHER" id="PTHR43823">
    <property type="entry name" value="SPORULATION PROTEIN YKVU"/>
    <property type="match status" value="1"/>
</dbReference>
<feature type="transmembrane region" description="Helical" evidence="7">
    <location>
        <begin position="95"/>
        <end position="121"/>
    </location>
</feature>
<dbReference type="InterPro" id="IPR051327">
    <property type="entry name" value="MATE_MepA_subfamily"/>
</dbReference>
<dbReference type="RefSeq" id="WP_090243832.1">
    <property type="nucleotide sequence ID" value="NZ_FNOU01000005.1"/>
</dbReference>
<evidence type="ECO:0000313" key="8">
    <source>
        <dbReference type="EMBL" id="SDX65667.1"/>
    </source>
</evidence>
<dbReference type="OrthoDB" id="9811110at2"/>
<dbReference type="GO" id="GO:0042910">
    <property type="term" value="F:xenobiotic transmembrane transporter activity"/>
    <property type="evidence" value="ECO:0007669"/>
    <property type="project" value="InterPro"/>
</dbReference>
<feature type="transmembrane region" description="Helical" evidence="7">
    <location>
        <begin position="419"/>
        <end position="441"/>
    </location>
</feature>
<dbReference type="GO" id="GO:0005886">
    <property type="term" value="C:plasma membrane"/>
    <property type="evidence" value="ECO:0007669"/>
    <property type="project" value="UniProtKB-SubCell"/>
</dbReference>
<keyword evidence="4 7" id="KW-0812">Transmembrane</keyword>
<keyword evidence="2" id="KW-0813">Transport</keyword>
<proteinExistence type="predicted"/>
<dbReference type="Pfam" id="PF01554">
    <property type="entry name" value="MatE"/>
    <property type="match status" value="2"/>
</dbReference>
<evidence type="ECO:0000313" key="9">
    <source>
        <dbReference type="Proteomes" id="UP000199652"/>
    </source>
</evidence>
<evidence type="ECO:0000256" key="3">
    <source>
        <dbReference type="ARBA" id="ARBA00022475"/>
    </source>
</evidence>
<dbReference type="NCBIfam" id="TIGR00797">
    <property type="entry name" value="matE"/>
    <property type="match status" value="1"/>
</dbReference>
<dbReference type="GO" id="GO:0015297">
    <property type="term" value="F:antiporter activity"/>
    <property type="evidence" value="ECO:0007669"/>
    <property type="project" value="InterPro"/>
</dbReference>
<gene>
    <name evidence="8" type="ORF">SAMN04488579_1051</name>
</gene>
<dbReference type="InterPro" id="IPR002528">
    <property type="entry name" value="MATE_fam"/>
</dbReference>
<evidence type="ECO:0000256" key="7">
    <source>
        <dbReference type="SAM" id="Phobius"/>
    </source>
</evidence>
<evidence type="ECO:0000256" key="6">
    <source>
        <dbReference type="ARBA" id="ARBA00023136"/>
    </source>
</evidence>
<accession>A0A1H3DH31</accession>
<dbReference type="PIRSF" id="PIRSF006603">
    <property type="entry name" value="DinF"/>
    <property type="match status" value="1"/>
</dbReference>
<keyword evidence="6 7" id="KW-0472">Membrane</keyword>
<feature type="transmembrane region" description="Helical" evidence="7">
    <location>
        <begin position="273"/>
        <end position="297"/>
    </location>
</feature>
<feature type="transmembrane region" description="Helical" evidence="7">
    <location>
        <begin position="166"/>
        <end position="192"/>
    </location>
</feature>
<feature type="transmembrane region" description="Helical" evidence="7">
    <location>
        <begin position="141"/>
        <end position="159"/>
    </location>
</feature>
<feature type="transmembrane region" description="Helical" evidence="7">
    <location>
        <begin position="318"/>
        <end position="337"/>
    </location>
</feature>
<keyword evidence="5 7" id="KW-1133">Transmembrane helix</keyword>
<evidence type="ECO:0000256" key="2">
    <source>
        <dbReference type="ARBA" id="ARBA00022448"/>
    </source>
</evidence>
<feature type="transmembrane region" description="Helical" evidence="7">
    <location>
        <begin position="238"/>
        <end position="261"/>
    </location>
</feature>
<keyword evidence="9" id="KW-1185">Reference proteome</keyword>
<sequence>MKASNDLGRDPIIGLVARLAIPAMVAQMVNVLYSIIDRMFIGNIPEIGGMALAGVGVCGPIVTLLSSFGILIGLGGSILMAMRMGAKETAEARRLLANSTVMLAVVSLLLTVIFLCSKGFLIRSFGASPSTFGYADTYLTIYTLGSFFALMAVGLNYFITCQGFALVGMVTVLIGAVTNIVLDAVFIIGLGWGVAGAAWATVIAQMLSCLFAIGVLRSKMMPVRITFGGYDFRIWRQIVTIGLPTFFIWASDSVILIVMNASLQHYGGAQGDVFISAVTIAQSYFFLITGPLGGLTSGTQAVLSYNYGGRAVGRIRQALKVILTFGLILTTGMFFVTRWVAPLFARAFTPDVEIQGLAIWAMGVFTLAVIPLTFQYVLVDGLTALGRVWTAFSLAFIRKGTYVLCVVALPITWGVRSAFYAEPISDVVSCCVSTVVFLLIFPRLCRRMTSRDQRFL</sequence>
<evidence type="ECO:0000256" key="5">
    <source>
        <dbReference type="ARBA" id="ARBA00022989"/>
    </source>
</evidence>
<protein>
    <submittedName>
        <fullName evidence="8">Putative efflux protein, MATE family</fullName>
    </submittedName>
</protein>
<feature type="transmembrane region" description="Helical" evidence="7">
    <location>
        <begin position="198"/>
        <end position="217"/>
    </location>
</feature>
<dbReference type="AlphaFoldDB" id="A0A1H3DH31"/>
<reference evidence="9" key="1">
    <citation type="submission" date="2016-10" db="EMBL/GenBank/DDBJ databases">
        <authorList>
            <person name="Varghese N."/>
            <person name="Submissions S."/>
        </authorList>
    </citation>
    <scope>NUCLEOTIDE SEQUENCE [LARGE SCALE GENOMIC DNA]</scope>
    <source>
        <strain evidence="9">VPI 5359</strain>
    </source>
</reference>
<feature type="transmembrane region" description="Helical" evidence="7">
    <location>
        <begin position="357"/>
        <end position="379"/>
    </location>
</feature>
<dbReference type="EMBL" id="FNOU01000005">
    <property type="protein sequence ID" value="SDX65667.1"/>
    <property type="molecule type" value="Genomic_DNA"/>
</dbReference>
<comment type="subcellular location">
    <subcellularLocation>
        <location evidence="1">Cell membrane</location>
        <topology evidence="1">Multi-pass membrane protein</topology>
    </subcellularLocation>
</comment>
<feature type="transmembrane region" description="Helical" evidence="7">
    <location>
        <begin position="391"/>
        <end position="413"/>
    </location>
</feature>
<organism evidence="8 9">
    <name type="scientific">Eubacterium barkeri</name>
    <name type="common">Clostridium barkeri</name>
    <dbReference type="NCBI Taxonomy" id="1528"/>
    <lineage>
        <taxon>Bacteria</taxon>
        <taxon>Bacillati</taxon>
        <taxon>Bacillota</taxon>
        <taxon>Clostridia</taxon>
        <taxon>Eubacteriales</taxon>
        <taxon>Eubacteriaceae</taxon>
        <taxon>Eubacterium</taxon>
    </lineage>
</organism>
<evidence type="ECO:0000256" key="1">
    <source>
        <dbReference type="ARBA" id="ARBA00004651"/>
    </source>
</evidence>
<dbReference type="InterPro" id="IPR048279">
    <property type="entry name" value="MdtK-like"/>
</dbReference>
<dbReference type="STRING" id="1528.SAMN04488579_1051"/>